<dbReference type="InterPro" id="IPR043138">
    <property type="entry name" value="GGT_lsub"/>
</dbReference>
<evidence type="ECO:0000256" key="2">
    <source>
        <dbReference type="PIRSR" id="PIRSR600101-2"/>
    </source>
</evidence>
<dbReference type="GO" id="GO:0036374">
    <property type="term" value="F:glutathione hydrolase activity"/>
    <property type="evidence" value="ECO:0007669"/>
    <property type="project" value="InterPro"/>
</dbReference>
<accession>A0AAV8Z6B9</accession>
<evidence type="ECO:0000256" key="1">
    <source>
        <dbReference type="PIRSR" id="PIRSR600101-1"/>
    </source>
</evidence>
<evidence type="ECO:0000313" key="5">
    <source>
        <dbReference type="Proteomes" id="UP001162162"/>
    </source>
</evidence>
<dbReference type="EMBL" id="JAPWTK010000014">
    <property type="protein sequence ID" value="KAJ8959082.1"/>
    <property type="molecule type" value="Genomic_DNA"/>
</dbReference>
<protein>
    <submittedName>
        <fullName evidence="4">Uncharacterized protein</fullName>
    </submittedName>
</protein>
<feature type="binding site" evidence="2">
    <location>
        <position position="110"/>
    </location>
    <ligand>
        <name>L-glutamate</name>
        <dbReference type="ChEBI" id="CHEBI:29985"/>
    </ligand>
</feature>
<feature type="transmembrane region" description="Helical" evidence="3">
    <location>
        <begin position="12"/>
        <end position="35"/>
    </location>
</feature>
<feature type="binding site" evidence="2">
    <location>
        <begin position="402"/>
        <end position="404"/>
    </location>
    <ligand>
        <name>L-glutamate</name>
        <dbReference type="ChEBI" id="CHEBI:29985"/>
    </ligand>
</feature>
<dbReference type="InterPro" id="IPR029055">
    <property type="entry name" value="Ntn_hydrolases_N"/>
</dbReference>
<keyword evidence="3" id="KW-0472">Membrane</keyword>
<dbReference type="FunFam" id="1.10.246.130:FF:000001">
    <property type="entry name" value="Gamma-glutamyltransferase 5 isoform 1"/>
    <property type="match status" value="1"/>
</dbReference>
<evidence type="ECO:0000313" key="4">
    <source>
        <dbReference type="EMBL" id="KAJ8959082.1"/>
    </source>
</evidence>
<dbReference type="SUPFAM" id="SSF56235">
    <property type="entry name" value="N-terminal nucleophile aminohydrolases (Ntn hydrolases)"/>
    <property type="match status" value="1"/>
</dbReference>
<feature type="active site" description="Nucleophile" evidence="1">
    <location>
        <position position="384"/>
    </location>
</feature>
<gene>
    <name evidence="4" type="ORF">NQ318_022339</name>
</gene>
<reference evidence="4" key="1">
    <citation type="journal article" date="2023" name="Insect Mol. Biol.">
        <title>Genome sequencing provides insights into the evolution of gene families encoding plant cell wall-degrading enzymes in longhorned beetles.</title>
        <authorList>
            <person name="Shin N.R."/>
            <person name="Okamura Y."/>
            <person name="Kirsch R."/>
            <person name="Pauchet Y."/>
        </authorList>
    </citation>
    <scope>NUCLEOTIDE SEQUENCE</scope>
    <source>
        <strain evidence="4">AMC_N1</strain>
    </source>
</reference>
<feature type="binding site" evidence="2">
    <location>
        <position position="426"/>
    </location>
    <ligand>
        <name>L-glutamate</name>
        <dbReference type="ChEBI" id="CHEBI:29985"/>
    </ligand>
</feature>
<dbReference type="PRINTS" id="PR01210">
    <property type="entry name" value="GGTRANSPTASE"/>
</dbReference>
<dbReference type="Proteomes" id="UP001162162">
    <property type="component" value="Unassembled WGS sequence"/>
</dbReference>
<dbReference type="Gene3D" id="1.10.246.130">
    <property type="match status" value="1"/>
</dbReference>
<keyword evidence="3" id="KW-0812">Transmembrane</keyword>
<sequence length="445" mass="48006">MTIISILRNNTFLKVGLVLLVVIVVAVVVAVAVVLTTSQNVAKASVVTNGRHCSEIGISILDKGGNAADAAIATALCEGIANPQSMGLGGGFLLTIYNKTTGEVWSLNSREVAPAAATEDMYHGNSTLSSTGGLSVAVPGELVGYWSLYQRFGGGLPWSDLVQPSIDLCNSGIYVTEYLKNVFTSSKTSIYNDPVLRDIFIDPSTNDTYKVGDYVKRPRLARTLEVIAVEGGYALHNGSLTEDFVNDIRENDGIITTEDMYTYTPVWETPVVATLSGDISLYSAPLPGSGVILAFILNILNNFVDSSDPDSVTTYQRIIESFKFGYGRRTELGDSNFVDVEELVSNLTSKSYAEYIRQYIFDDRTFQDPSYYGANTTFTEDYGTAHISVLAPNGDAVAITSTINYVFGAKFASNSTGIILNNEMDDFSSPNITSGYNIPPPPLTI</sequence>
<proteinExistence type="predicted"/>
<dbReference type="Gene3D" id="3.60.20.40">
    <property type="match status" value="1"/>
</dbReference>
<dbReference type="GO" id="GO:0005886">
    <property type="term" value="C:plasma membrane"/>
    <property type="evidence" value="ECO:0007669"/>
    <property type="project" value="TreeGrafter"/>
</dbReference>
<name>A0AAV8Z6B9_9CUCU</name>
<dbReference type="InterPro" id="IPR043137">
    <property type="entry name" value="GGT_ssub_C"/>
</dbReference>
<keyword evidence="5" id="KW-1185">Reference proteome</keyword>
<dbReference type="GO" id="GO:0006751">
    <property type="term" value="P:glutathione catabolic process"/>
    <property type="evidence" value="ECO:0007669"/>
    <property type="project" value="InterPro"/>
</dbReference>
<comment type="caution">
    <text evidence="4">The sequence shown here is derived from an EMBL/GenBank/DDBJ whole genome shotgun (WGS) entry which is preliminary data.</text>
</comment>
<dbReference type="PANTHER" id="PTHR11686">
    <property type="entry name" value="GAMMA GLUTAMYL TRANSPEPTIDASE"/>
    <property type="match status" value="1"/>
</dbReference>
<dbReference type="AlphaFoldDB" id="A0AAV8Z6B9"/>
<keyword evidence="3" id="KW-1133">Transmembrane helix</keyword>
<evidence type="ECO:0000256" key="3">
    <source>
        <dbReference type="SAM" id="Phobius"/>
    </source>
</evidence>
<dbReference type="Pfam" id="PF01019">
    <property type="entry name" value="G_glu_transpept"/>
    <property type="match status" value="1"/>
</dbReference>
<dbReference type="InterPro" id="IPR000101">
    <property type="entry name" value="GGT_peptidase"/>
</dbReference>
<dbReference type="PANTHER" id="PTHR11686:SF72">
    <property type="entry name" value="GAMMA-GLUTAMYL TRANSPEPTIDASE, ISOFORM A"/>
    <property type="match status" value="1"/>
</dbReference>
<organism evidence="4 5">
    <name type="scientific">Aromia moschata</name>
    <dbReference type="NCBI Taxonomy" id="1265417"/>
    <lineage>
        <taxon>Eukaryota</taxon>
        <taxon>Metazoa</taxon>
        <taxon>Ecdysozoa</taxon>
        <taxon>Arthropoda</taxon>
        <taxon>Hexapoda</taxon>
        <taxon>Insecta</taxon>
        <taxon>Pterygota</taxon>
        <taxon>Neoptera</taxon>
        <taxon>Endopterygota</taxon>
        <taxon>Coleoptera</taxon>
        <taxon>Polyphaga</taxon>
        <taxon>Cucujiformia</taxon>
        <taxon>Chrysomeloidea</taxon>
        <taxon>Cerambycidae</taxon>
        <taxon>Cerambycinae</taxon>
        <taxon>Callichromatini</taxon>
        <taxon>Aromia</taxon>
    </lineage>
</organism>